<name>A0ABV2BVF2_9GAMM</name>
<sequence length="151" mass="17851">MDVKLLYGISNKLFKSKQIPVSTKLYSKGLYEYVERYNENEHIKTTNIVPVKKDQKFGVVLNFSSKISGVSKDDYTVVKVRWKIPDIKDKSGVRYQDVIYLRLPYAYGKHNIFYTLDQDYELVEGKWQLEVRTLEDQLLHTETFVTQKENK</sequence>
<keyword evidence="3" id="KW-1185">Reference proteome</keyword>
<dbReference type="Gene3D" id="2.60.40.2390">
    <property type="match status" value="1"/>
</dbReference>
<accession>A0ABV2BVF2</accession>
<protein>
    <submittedName>
        <fullName evidence="2">DUF3859 domain-containing protein</fullName>
    </submittedName>
</protein>
<dbReference type="InterPro" id="IPR024331">
    <property type="entry name" value="DUF3859"/>
</dbReference>
<feature type="domain" description="DUF3859" evidence="1">
    <location>
        <begin position="39"/>
        <end position="144"/>
    </location>
</feature>
<evidence type="ECO:0000313" key="3">
    <source>
        <dbReference type="Proteomes" id="UP001548189"/>
    </source>
</evidence>
<gene>
    <name evidence="2" type="ORF">ABVT43_12215</name>
</gene>
<proteinExistence type="predicted"/>
<evidence type="ECO:0000313" key="2">
    <source>
        <dbReference type="EMBL" id="MET1255895.1"/>
    </source>
</evidence>
<evidence type="ECO:0000259" key="1">
    <source>
        <dbReference type="Pfam" id="PF12975"/>
    </source>
</evidence>
<organism evidence="2 3">
    <name type="scientific">Aliikangiella maris</name>
    <dbReference type="NCBI Taxonomy" id="3162458"/>
    <lineage>
        <taxon>Bacteria</taxon>
        <taxon>Pseudomonadati</taxon>
        <taxon>Pseudomonadota</taxon>
        <taxon>Gammaproteobacteria</taxon>
        <taxon>Oceanospirillales</taxon>
        <taxon>Pleioneaceae</taxon>
        <taxon>Aliikangiella</taxon>
    </lineage>
</organism>
<dbReference type="EMBL" id="JBEVCJ010000014">
    <property type="protein sequence ID" value="MET1255895.1"/>
    <property type="molecule type" value="Genomic_DNA"/>
</dbReference>
<reference evidence="2 3" key="1">
    <citation type="submission" date="2024-06" db="EMBL/GenBank/DDBJ databases">
        <authorList>
            <person name="Li F."/>
        </authorList>
    </citation>
    <scope>NUCLEOTIDE SEQUENCE [LARGE SCALE GENOMIC DNA]</scope>
    <source>
        <strain evidence="2 3">GXAS 311</strain>
    </source>
</reference>
<comment type="caution">
    <text evidence="2">The sequence shown here is derived from an EMBL/GenBank/DDBJ whole genome shotgun (WGS) entry which is preliminary data.</text>
</comment>
<dbReference type="Pfam" id="PF12975">
    <property type="entry name" value="DUF3859"/>
    <property type="match status" value="1"/>
</dbReference>
<dbReference type="Proteomes" id="UP001548189">
    <property type="component" value="Unassembled WGS sequence"/>
</dbReference>
<dbReference type="RefSeq" id="WP_353896513.1">
    <property type="nucleotide sequence ID" value="NZ_JBEVCJ010000014.1"/>
</dbReference>